<dbReference type="EMBL" id="JACGWK010000002">
    <property type="protein sequence ID" value="KAL0371013.1"/>
    <property type="molecule type" value="Genomic_DNA"/>
</dbReference>
<dbReference type="SUPFAM" id="SSF101690">
    <property type="entry name" value="PAZ domain"/>
    <property type="match status" value="1"/>
</dbReference>
<dbReference type="GO" id="GO:0051607">
    <property type="term" value="P:defense response to virus"/>
    <property type="evidence" value="ECO:0007669"/>
    <property type="project" value="UniProtKB-ARBA"/>
</dbReference>
<gene>
    <name evidence="7" type="ORF">Sangu_0419400</name>
</gene>
<dbReference type="PROSITE" id="PS50821">
    <property type="entry name" value="PAZ"/>
    <property type="match status" value="1"/>
</dbReference>
<proteinExistence type="inferred from homology"/>
<dbReference type="InterPro" id="IPR036085">
    <property type="entry name" value="PAZ_dom_sf"/>
</dbReference>
<comment type="caution">
    <text evidence="7">The sequence shown here is derived from an EMBL/GenBank/DDBJ whole genome shotgun (WGS) entry which is preliminary data.</text>
</comment>
<evidence type="ECO:0000313" key="7">
    <source>
        <dbReference type="EMBL" id="KAL0371013.1"/>
    </source>
</evidence>
<evidence type="ECO:0000259" key="5">
    <source>
        <dbReference type="PROSITE" id="PS50821"/>
    </source>
</evidence>
<dbReference type="GO" id="GO:0003723">
    <property type="term" value="F:RNA binding"/>
    <property type="evidence" value="ECO:0007669"/>
    <property type="project" value="InterPro"/>
</dbReference>
<keyword evidence="2" id="KW-0678">Repressor</keyword>
<dbReference type="AlphaFoldDB" id="A0AAW2QTJ8"/>
<dbReference type="CDD" id="cd02846">
    <property type="entry name" value="PAZ_argonaute_like"/>
    <property type="match status" value="1"/>
</dbReference>
<dbReference type="InterPro" id="IPR014811">
    <property type="entry name" value="ArgoL1"/>
</dbReference>
<reference evidence="7" key="2">
    <citation type="journal article" date="2024" name="Plant">
        <title>Genomic evolution and insights into agronomic trait innovations of Sesamum species.</title>
        <authorList>
            <person name="Miao H."/>
            <person name="Wang L."/>
            <person name="Qu L."/>
            <person name="Liu H."/>
            <person name="Sun Y."/>
            <person name="Le M."/>
            <person name="Wang Q."/>
            <person name="Wei S."/>
            <person name="Zheng Y."/>
            <person name="Lin W."/>
            <person name="Duan Y."/>
            <person name="Cao H."/>
            <person name="Xiong S."/>
            <person name="Wang X."/>
            <person name="Wei L."/>
            <person name="Li C."/>
            <person name="Ma Q."/>
            <person name="Ju M."/>
            <person name="Zhao R."/>
            <person name="Li G."/>
            <person name="Mu C."/>
            <person name="Tian Q."/>
            <person name="Mei H."/>
            <person name="Zhang T."/>
            <person name="Gao T."/>
            <person name="Zhang H."/>
        </authorList>
    </citation>
    <scope>NUCLEOTIDE SEQUENCE</scope>
    <source>
        <strain evidence="7">G01</strain>
    </source>
</reference>
<name>A0AAW2QTJ8_9LAMI</name>
<dbReference type="Pfam" id="PF02170">
    <property type="entry name" value="PAZ"/>
    <property type="match status" value="1"/>
</dbReference>
<dbReference type="PROSITE" id="PS50822">
    <property type="entry name" value="PIWI"/>
    <property type="match status" value="1"/>
</dbReference>
<feature type="region of interest" description="Disordered" evidence="4">
    <location>
        <begin position="1"/>
        <end position="27"/>
    </location>
</feature>
<dbReference type="InterPro" id="IPR003100">
    <property type="entry name" value="PAZ_dom"/>
</dbReference>
<dbReference type="Gene3D" id="2.170.260.10">
    <property type="entry name" value="paz domain"/>
    <property type="match status" value="1"/>
</dbReference>
<dbReference type="Pfam" id="PF16487">
    <property type="entry name" value="ArgoMid"/>
    <property type="match status" value="1"/>
</dbReference>
<dbReference type="SMART" id="SM00950">
    <property type="entry name" value="Piwi"/>
    <property type="match status" value="1"/>
</dbReference>
<feature type="domain" description="PAZ" evidence="5">
    <location>
        <begin position="231"/>
        <end position="334"/>
    </location>
</feature>
<dbReference type="Gene3D" id="3.30.420.10">
    <property type="entry name" value="Ribonuclease H-like superfamily/Ribonuclease H"/>
    <property type="match status" value="1"/>
</dbReference>
<evidence type="ECO:0000256" key="2">
    <source>
        <dbReference type="ARBA" id="ARBA00022491"/>
    </source>
</evidence>
<keyword evidence="3" id="KW-0687">Ribonucleoprotein</keyword>
<feature type="compositionally biased region" description="Pro residues" evidence="4">
    <location>
        <begin position="14"/>
        <end position="25"/>
    </location>
</feature>
<organism evidence="7">
    <name type="scientific">Sesamum angustifolium</name>
    <dbReference type="NCBI Taxonomy" id="2727405"/>
    <lineage>
        <taxon>Eukaryota</taxon>
        <taxon>Viridiplantae</taxon>
        <taxon>Streptophyta</taxon>
        <taxon>Embryophyta</taxon>
        <taxon>Tracheophyta</taxon>
        <taxon>Spermatophyta</taxon>
        <taxon>Magnoliopsida</taxon>
        <taxon>eudicotyledons</taxon>
        <taxon>Gunneridae</taxon>
        <taxon>Pentapetalae</taxon>
        <taxon>asterids</taxon>
        <taxon>lamiids</taxon>
        <taxon>Lamiales</taxon>
        <taxon>Pedaliaceae</taxon>
        <taxon>Sesamum</taxon>
    </lineage>
</organism>
<comment type="similarity">
    <text evidence="1">Belongs to the argonaute family. Ago subfamily.</text>
</comment>
<dbReference type="PANTHER" id="PTHR22891">
    <property type="entry name" value="EUKARYOTIC TRANSLATION INITIATION FACTOR 2C"/>
    <property type="match status" value="1"/>
</dbReference>
<dbReference type="Pfam" id="PF16486">
    <property type="entry name" value="ArgoN"/>
    <property type="match status" value="1"/>
</dbReference>
<dbReference type="Pfam" id="PF02171">
    <property type="entry name" value="Piwi"/>
    <property type="match status" value="1"/>
</dbReference>
<evidence type="ECO:0000259" key="6">
    <source>
        <dbReference type="PROSITE" id="PS50822"/>
    </source>
</evidence>
<dbReference type="SMART" id="SM01163">
    <property type="entry name" value="DUF1785"/>
    <property type="match status" value="1"/>
</dbReference>
<evidence type="ECO:0000256" key="4">
    <source>
        <dbReference type="SAM" id="MobiDB-lite"/>
    </source>
</evidence>
<sequence>MDPSEQDGNGAPDGLPPPPPVPPNVTPIKAVSEPEVKKVLRVPMARRGLGTRGTKVPILTNHFKVNVSNVDGHFFHYSVALSYEDGRPVDGKGVGRKVLDRVHETYDTELAGKEFAYDGEKSLFTVGPLPRNKLEFTVVLEDVTSRTMEMLALEGMEALMRVIAIANALRGQESENSQEALRVLDIILRQHAAKQGCLLVRQSFFHNDARNFADVGGGVLGCRGFHSSFRTTQSGLSLNIDVSTTMIIQPGPVGCVPFSLATEVFDLLKSTRFTLKQKSKDGEGEYQTTEVTVYDYFVNHRNIDLRYSADLPCINVGKPKRPTYFPIELCSLVSLQRYTKALSTFQRASLVEKSRQKPQERMSVLSNALKINNYDAEPMLRSCGVSISSNFTQVEGRVLPPPKLKVGNGEDLFARNGRWNFNNKKFVNACKIERWAVVNFSARCDVRNLVRDLMKVGEMKGISVEAPFDVFEENQQFRRAPPMVRVEKMFEEVQSKLPGPPKFLLCLLPERKNCDIYGPWKRKNLSDFGVVTQCLAPMRVNDQYLTNLLLKINAKLGGLNSVLAGELSPSIPMVSKVPTLILGMDVSHGSPGQSDIPSIAAVVSSRQWPSVSRYRACVRTQSPKVEMIDSLYKRVSDTEDDGIMRELLIDFYVSSGKRKPDQIIIFRDGVSESQFNQVLNIELNQIIEACKFLDENWSPKFVVIVAQKNHHTKFFQPNSPDNVQPGTV</sequence>
<dbReference type="GO" id="GO:1990904">
    <property type="term" value="C:ribonucleoprotein complex"/>
    <property type="evidence" value="ECO:0007669"/>
    <property type="project" value="UniProtKB-KW"/>
</dbReference>
<evidence type="ECO:0000256" key="1">
    <source>
        <dbReference type="ARBA" id="ARBA00008201"/>
    </source>
</evidence>
<dbReference type="InterPro" id="IPR032472">
    <property type="entry name" value="ArgoL2"/>
</dbReference>
<dbReference type="InterPro" id="IPR032473">
    <property type="entry name" value="Argonaute_Mid_dom"/>
</dbReference>
<reference evidence="7" key="1">
    <citation type="submission" date="2020-06" db="EMBL/GenBank/DDBJ databases">
        <authorList>
            <person name="Li T."/>
            <person name="Hu X."/>
            <person name="Zhang T."/>
            <person name="Song X."/>
            <person name="Zhang H."/>
            <person name="Dai N."/>
            <person name="Sheng W."/>
            <person name="Hou X."/>
            <person name="Wei L."/>
        </authorList>
    </citation>
    <scope>NUCLEOTIDE SEQUENCE</scope>
    <source>
        <strain evidence="7">G01</strain>
        <tissue evidence="7">Leaf</tissue>
    </source>
</reference>
<evidence type="ECO:0000256" key="3">
    <source>
        <dbReference type="ARBA" id="ARBA00023274"/>
    </source>
</evidence>
<dbReference type="Pfam" id="PF16488">
    <property type="entry name" value="ArgoL2"/>
    <property type="match status" value="1"/>
</dbReference>
<protein>
    <submittedName>
        <fullName evidence="7">Protein argonaute 4</fullName>
    </submittedName>
</protein>
<dbReference type="InterPro" id="IPR012337">
    <property type="entry name" value="RNaseH-like_sf"/>
</dbReference>
<dbReference type="Gene3D" id="3.40.50.2300">
    <property type="match status" value="1"/>
</dbReference>
<dbReference type="InterPro" id="IPR036397">
    <property type="entry name" value="RNaseH_sf"/>
</dbReference>
<dbReference type="Pfam" id="PF08699">
    <property type="entry name" value="ArgoL1"/>
    <property type="match status" value="1"/>
</dbReference>
<dbReference type="InterPro" id="IPR003165">
    <property type="entry name" value="Piwi"/>
</dbReference>
<feature type="domain" description="Piwi" evidence="6">
    <location>
        <begin position="503"/>
        <end position="728"/>
    </location>
</feature>
<dbReference type="SUPFAM" id="SSF53098">
    <property type="entry name" value="Ribonuclease H-like"/>
    <property type="match status" value="1"/>
</dbReference>
<accession>A0AAW2QTJ8</accession>
<dbReference type="InterPro" id="IPR032474">
    <property type="entry name" value="Argonaute_N"/>
</dbReference>